<evidence type="ECO:0000256" key="11">
    <source>
        <dbReference type="PROSITE-ProRule" id="PRU00076"/>
    </source>
</evidence>
<evidence type="ECO:0000256" key="10">
    <source>
        <dbReference type="ARBA" id="ARBA00023157"/>
    </source>
</evidence>
<dbReference type="Ensembl" id="ENSSDUT00000018875.1">
    <property type="protein sequence ID" value="ENSSDUP00000018540.1"/>
    <property type="gene ID" value="ENSSDUG00000013550.1"/>
</dbReference>
<dbReference type="Gene3D" id="3.10.100.10">
    <property type="entry name" value="Mannose-Binding Protein A, subunit A"/>
    <property type="match status" value="1"/>
</dbReference>
<dbReference type="GO" id="GO:0048731">
    <property type="term" value="P:system development"/>
    <property type="evidence" value="ECO:0007669"/>
    <property type="project" value="UniProtKB-ARBA"/>
</dbReference>
<evidence type="ECO:0000256" key="8">
    <source>
        <dbReference type="ARBA" id="ARBA00022989"/>
    </source>
</evidence>
<dbReference type="SUPFAM" id="SSF56436">
    <property type="entry name" value="C-type lectin-like"/>
    <property type="match status" value="1"/>
</dbReference>
<dbReference type="InterPro" id="IPR001304">
    <property type="entry name" value="C-type_lectin-like"/>
</dbReference>
<dbReference type="PROSITE" id="PS50041">
    <property type="entry name" value="C_TYPE_LECTIN_2"/>
    <property type="match status" value="1"/>
</dbReference>
<feature type="domain" description="EGF-like" evidence="14">
    <location>
        <begin position="354"/>
        <end position="392"/>
    </location>
</feature>
<sequence length="570" mass="63147">IMLWIFLLQLVNSIKGLSGAEHETLCTSNACFTLHLDRVSFAKASNDCVHNGGNLMTIRDREEEDVLRSLLTQTQGRHQDRALKFWIGLKLSRGTCVLADKTLQGFEWISGERDSHYSNWGKEPDPTCTEDRCVRVHYTLGQNQLKWTAGGCKSPAFYACKFYFKGMCKPLALLGPGQITYTAPFSEKPESSEMKSCPLGTYVNIVCSDEQSHFSLCKEVDGTYRWTDPGPFCKTGKQNCTINKGGCKHLCHQHRDEVQCFCREGYDLDEDGVSCRIKDLCNVDTCEHKCVMGESGYSCKCPHGFKLDENQHNCSDIDECQSQACEDHFCVNTHGSYMCTCKDGYKLIHGICSDVDECAQSRCEHICLNTIGSFFCSCNEGFTLSQDGHTCVDINECINKHCQFTCNNTVGSFACLCPQGFHLETDGTSCAPDVTETAATSPNDPAENETQENLTESLTRTTVELQHQSPHTDPPLPDLVNVTHRVQGSNTSSATGFVKTVNSGLMICILGSVIPLLVLAAVTLAIAVFRCSRSKKEAKKNTTTDGYCWVSSGLDPRLEKLYESILTDDL</sequence>
<dbReference type="InterPro" id="IPR001881">
    <property type="entry name" value="EGF-like_Ca-bd_dom"/>
</dbReference>
<evidence type="ECO:0000259" key="14">
    <source>
        <dbReference type="PROSITE" id="PS50026"/>
    </source>
</evidence>
<dbReference type="PROSITE" id="PS00010">
    <property type="entry name" value="ASX_HYDROXYL"/>
    <property type="match status" value="3"/>
</dbReference>
<evidence type="ECO:0000259" key="15">
    <source>
        <dbReference type="PROSITE" id="PS50041"/>
    </source>
</evidence>
<dbReference type="PROSITE" id="PS01187">
    <property type="entry name" value="EGF_CA"/>
    <property type="match status" value="1"/>
</dbReference>
<keyword evidence="5 13" id="KW-0732">Signal</keyword>
<dbReference type="Pfam" id="PF14670">
    <property type="entry name" value="FXa_inhibition"/>
    <property type="match status" value="1"/>
</dbReference>
<dbReference type="SMART" id="SM00179">
    <property type="entry name" value="EGF_CA"/>
    <property type="match status" value="4"/>
</dbReference>
<feature type="signal peptide" evidence="13">
    <location>
        <begin position="1"/>
        <end position="16"/>
    </location>
</feature>
<evidence type="ECO:0000256" key="7">
    <source>
        <dbReference type="ARBA" id="ARBA00022737"/>
    </source>
</evidence>
<keyword evidence="2 11" id="KW-0245">EGF-like domain</keyword>
<name>A0A3B4ULG9_SERDU</name>
<dbReference type="PANTHER" id="PTHR14789:SF8">
    <property type="entry name" value="C-TYPE LECTIN DOMAIN FAMILY 14 MEMBER A PRECURSOR-RELATED"/>
    <property type="match status" value="1"/>
</dbReference>
<evidence type="ECO:0000256" key="12">
    <source>
        <dbReference type="SAM" id="Phobius"/>
    </source>
</evidence>
<reference evidence="16" key="1">
    <citation type="submission" date="2025-08" db="UniProtKB">
        <authorList>
            <consortium name="Ensembl"/>
        </authorList>
    </citation>
    <scope>IDENTIFICATION</scope>
</reference>
<dbReference type="CDD" id="cd00054">
    <property type="entry name" value="EGF_CA"/>
    <property type="match status" value="2"/>
</dbReference>
<keyword evidence="4 12" id="KW-0812">Transmembrane</keyword>
<evidence type="ECO:0000256" key="13">
    <source>
        <dbReference type="SAM" id="SignalP"/>
    </source>
</evidence>
<dbReference type="PANTHER" id="PTHR14789">
    <property type="entry name" value="CHONDROLECTIN VARIANT CHODLFDELTAE"/>
    <property type="match status" value="1"/>
</dbReference>
<dbReference type="PROSITE" id="PS50026">
    <property type="entry name" value="EGF_3"/>
    <property type="match status" value="3"/>
</dbReference>
<dbReference type="GO" id="GO:0030246">
    <property type="term" value="F:carbohydrate binding"/>
    <property type="evidence" value="ECO:0007669"/>
    <property type="project" value="UniProtKB-KW"/>
</dbReference>
<dbReference type="Pfam" id="PF12662">
    <property type="entry name" value="cEGF"/>
    <property type="match status" value="2"/>
</dbReference>
<protein>
    <submittedName>
        <fullName evidence="16">Complement component C1q receptor-like</fullName>
    </submittedName>
</protein>
<evidence type="ECO:0000256" key="4">
    <source>
        <dbReference type="ARBA" id="ARBA00022692"/>
    </source>
</evidence>
<dbReference type="InterPro" id="IPR026823">
    <property type="entry name" value="cEGF"/>
</dbReference>
<dbReference type="PRINTS" id="PR00907">
    <property type="entry name" value="THRMBOMODULN"/>
</dbReference>
<dbReference type="GO" id="GO:0005509">
    <property type="term" value="F:calcium ion binding"/>
    <property type="evidence" value="ECO:0007669"/>
    <property type="project" value="InterPro"/>
</dbReference>
<feature type="domain" description="C-type lectin" evidence="15">
    <location>
        <begin position="27"/>
        <end position="161"/>
    </location>
</feature>
<keyword evidence="8 12" id="KW-1133">Transmembrane helix</keyword>
<dbReference type="SMART" id="SM00181">
    <property type="entry name" value="EGF"/>
    <property type="match status" value="5"/>
</dbReference>
<dbReference type="InterPro" id="IPR000152">
    <property type="entry name" value="EGF-type_Asp/Asn_hydroxyl_site"/>
</dbReference>
<dbReference type="InterPro" id="IPR016187">
    <property type="entry name" value="CTDL_fold"/>
</dbReference>
<accession>A0A3B4ULG9</accession>
<evidence type="ECO:0000313" key="16">
    <source>
        <dbReference type="Ensembl" id="ENSSDUP00000018540.1"/>
    </source>
</evidence>
<feature type="disulfide bond" evidence="11">
    <location>
        <begin position="320"/>
        <end position="330"/>
    </location>
</feature>
<dbReference type="PROSITE" id="PS01186">
    <property type="entry name" value="EGF_2"/>
    <property type="match status" value="4"/>
</dbReference>
<dbReference type="GO" id="GO:0016020">
    <property type="term" value="C:membrane"/>
    <property type="evidence" value="ECO:0007669"/>
    <property type="project" value="UniProtKB-SubCell"/>
</dbReference>
<feature type="domain" description="EGF-like" evidence="14">
    <location>
        <begin position="393"/>
        <end position="431"/>
    </location>
</feature>
<dbReference type="SUPFAM" id="SSF57184">
    <property type="entry name" value="Growth factor receptor domain"/>
    <property type="match status" value="2"/>
</dbReference>
<dbReference type="InterPro" id="IPR000742">
    <property type="entry name" value="EGF"/>
</dbReference>
<evidence type="ECO:0000256" key="3">
    <source>
        <dbReference type="ARBA" id="ARBA00022553"/>
    </source>
</evidence>
<dbReference type="InterPro" id="IPR009030">
    <property type="entry name" value="Growth_fac_rcpt_cys_sf"/>
</dbReference>
<dbReference type="GeneTree" id="ENSGT00940000167312"/>
<dbReference type="Proteomes" id="UP000261420">
    <property type="component" value="Unplaced"/>
</dbReference>
<dbReference type="InterPro" id="IPR051505">
    <property type="entry name" value="C-type_lectin_domain"/>
</dbReference>
<evidence type="ECO:0000256" key="5">
    <source>
        <dbReference type="ARBA" id="ARBA00022729"/>
    </source>
</evidence>
<comment type="caution">
    <text evidence="11">Lacks conserved residue(s) required for the propagation of feature annotation.</text>
</comment>
<dbReference type="Pfam" id="PF00059">
    <property type="entry name" value="Lectin_C"/>
    <property type="match status" value="1"/>
</dbReference>
<evidence type="ECO:0000256" key="6">
    <source>
        <dbReference type="ARBA" id="ARBA00022734"/>
    </source>
</evidence>
<dbReference type="STRING" id="41447.ENSSDUP00000018540"/>
<evidence type="ECO:0000313" key="17">
    <source>
        <dbReference type="Proteomes" id="UP000261420"/>
    </source>
</evidence>
<dbReference type="InterPro" id="IPR018097">
    <property type="entry name" value="EGF_Ca-bd_CS"/>
</dbReference>
<keyword evidence="6" id="KW-0430">Lectin</keyword>
<evidence type="ECO:0000256" key="1">
    <source>
        <dbReference type="ARBA" id="ARBA00004479"/>
    </source>
</evidence>
<organism evidence="16 17">
    <name type="scientific">Seriola dumerili</name>
    <name type="common">Greater amberjack</name>
    <name type="synonym">Caranx dumerili</name>
    <dbReference type="NCBI Taxonomy" id="41447"/>
    <lineage>
        <taxon>Eukaryota</taxon>
        <taxon>Metazoa</taxon>
        <taxon>Chordata</taxon>
        <taxon>Craniata</taxon>
        <taxon>Vertebrata</taxon>
        <taxon>Euteleostomi</taxon>
        <taxon>Actinopterygii</taxon>
        <taxon>Neopterygii</taxon>
        <taxon>Teleostei</taxon>
        <taxon>Neoteleostei</taxon>
        <taxon>Acanthomorphata</taxon>
        <taxon>Carangaria</taxon>
        <taxon>Carangiformes</taxon>
        <taxon>Carangidae</taxon>
        <taxon>Seriola</taxon>
    </lineage>
</organism>
<proteinExistence type="predicted"/>
<keyword evidence="10 11" id="KW-1015">Disulfide bond</keyword>
<feature type="domain" description="EGF-like" evidence="14">
    <location>
        <begin position="316"/>
        <end position="353"/>
    </location>
</feature>
<feature type="transmembrane region" description="Helical" evidence="12">
    <location>
        <begin position="504"/>
        <end position="529"/>
    </location>
</feature>
<keyword evidence="9 12" id="KW-0472">Membrane</keyword>
<dbReference type="AlphaFoldDB" id="A0A3B4ULG9"/>
<dbReference type="Gene3D" id="2.10.25.10">
    <property type="entry name" value="Laminin"/>
    <property type="match status" value="5"/>
</dbReference>
<dbReference type="OMA" id="YTNWHKE"/>
<dbReference type="FunFam" id="2.10.25.10:FF:000240">
    <property type="entry name" value="Vitamin K-dependent protein S"/>
    <property type="match status" value="1"/>
</dbReference>
<dbReference type="SMART" id="SM00034">
    <property type="entry name" value="CLECT"/>
    <property type="match status" value="1"/>
</dbReference>
<dbReference type="InterPro" id="IPR016186">
    <property type="entry name" value="C-type_lectin-like/link_sf"/>
</dbReference>
<keyword evidence="17" id="KW-1185">Reference proteome</keyword>
<evidence type="ECO:0000256" key="2">
    <source>
        <dbReference type="ARBA" id="ARBA00022536"/>
    </source>
</evidence>
<reference evidence="16" key="2">
    <citation type="submission" date="2025-09" db="UniProtKB">
        <authorList>
            <consortium name="Ensembl"/>
        </authorList>
    </citation>
    <scope>IDENTIFICATION</scope>
</reference>
<evidence type="ECO:0000256" key="9">
    <source>
        <dbReference type="ARBA" id="ARBA00023136"/>
    </source>
</evidence>
<comment type="subcellular location">
    <subcellularLocation>
        <location evidence="1">Membrane</location>
        <topology evidence="1">Single-pass type I membrane protein</topology>
    </subcellularLocation>
</comment>
<feature type="chain" id="PRO_5017204627" evidence="13">
    <location>
        <begin position="17"/>
        <end position="570"/>
    </location>
</feature>
<keyword evidence="7" id="KW-0677">Repeat</keyword>
<keyword evidence="3" id="KW-0597">Phosphoprotein</keyword>